<evidence type="ECO:0000313" key="2">
    <source>
        <dbReference type="EMBL" id="MBE9254685.1"/>
    </source>
</evidence>
<dbReference type="InterPro" id="IPR008910">
    <property type="entry name" value="MSC_TM_helix"/>
</dbReference>
<sequence length="525" mass="55401">MPNIAGVAGENLTESLIGLGKALVILIVGWLVANICRSITTKAFQKTHLDNILAAKFLDSDEAKTPPVERWLGDFAFWIVLLFTLVAFFNALDLEAVSEPLNGLLEQITVFFPRIIGALILGALAWAIATLVKLVSSKALGESGLSQKLGLTSEDDDSEQASNAANNLGETIGNALYWFIFLLFLPSILNTLGLQGTLEPVQGLLDQILLVLPNVLGAVIIGTVGWVVAKIVSQVVTNLADGIGIDSLGERFGLRGGEGRQNLADILGVFVYVLILIPVAITALDALQINAISEPATAMLDQVMALLPKLFAASVVMVLAFVAGQYVANLVSSLLSSIGFDNLFELLGFDLNSTQESIDQSVEVDGEPKVNLPSGVALKTPSQLGGIIVLVGIMLVATLTAVDILQIAALTTVMGVILQVAAQVLIGLVIFTFGLYLANLAFKLITSTGTRQSRLLGHTARIAILVLVSAMALQQMGIAPNIVNLAFGLLTGGIAVAIALAFGLGGREVAGEKLRQWLDSFDEEK</sequence>
<dbReference type="NCBIfam" id="NF033912">
    <property type="entry name" value="msc"/>
    <property type="match status" value="1"/>
</dbReference>
<dbReference type="EMBL" id="JADEVV010000036">
    <property type="protein sequence ID" value="MBE9254685.1"/>
    <property type="molecule type" value="Genomic_DNA"/>
</dbReference>
<dbReference type="PANTHER" id="PTHR30221">
    <property type="entry name" value="SMALL-CONDUCTANCE MECHANOSENSITIVE CHANNEL"/>
    <property type="match status" value="1"/>
</dbReference>
<protein>
    <submittedName>
        <fullName evidence="2">Mechanosensitive ion channel</fullName>
    </submittedName>
</protein>
<dbReference type="PANTHER" id="PTHR30221:SF1">
    <property type="entry name" value="SMALL-CONDUCTANCE MECHANOSENSITIVE CHANNEL"/>
    <property type="match status" value="1"/>
</dbReference>
<evidence type="ECO:0000313" key="3">
    <source>
        <dbReference type="Proteomes" id="UP000658720"/>
    </source>
</evidence>
<feature type="transmembrane region" description="Helical" evidence="1">
    <location>
        <begin position="263"/>
        <end position="284"/>
    </location>
</feature>
<feature type="transmembrane region" description="Helical" evidence="1">
    <location>
        <begin position="208"/>
        <end position="229"/>
    </location>
</feature>
<feature type="transmembrane region" description="Helical" evidence="1">
    <location>
        <begin position="111"/>
        <end position="132"/>
    </location>
</feature>
<dbReference type="Gene3D" id="1.10.287.1260">
    <property type="match status" value="1"/>
</dbReference>
<comment type="caution">
    <text evidence="2">The sequence shown here is derived from an EMBL/GenBank/DDBJ whole genome shotgun (WGS) entry which is preliminary data.</text>
</comment>
<dbReference type="Pfam" id="PF05552">
    <property type="entry name" value="MS_channel_1st_1"/>
    <property type="match status" value="4"/>
</dbReference>
<accession>A0ABR9VTJ9</accession>
<feature type="transmembrane region" description="Helical" evidence="1">
    <location>
        <begin position="459"/>
        <end position="479"/>
    </location>
</feature>
<feature type="transmembrane region" description="Helical" evidence="1">
    <location>
        <begin position="304"/>
        <end position="328"/>
    </location>
</feature>
<proteinExistence type="predicted"/>
<feature type="transmembrane region" description="Helical" evidence="1">
    <location>
        <begin position="175"/>
        <end position="196"/>
    </location>
</feature>
<keyword evidence="1" id="KW-0472">Membrane</keyword>
<keyword evidence="3" id="KW-1185">Reference proteome</keyword>
<reference evidence="2 3" key="1">
    <citation type="submission" date="2020-10" db="EMBL/GenBank/DDBJ databases">
        <authorList>
            <person name="Castelo-Branco R."/>
            <person name="Eusebio N."/>
            <person name="Adriana R."/>
            <person name="Vieira A."/>
            <person name="Brugerolle De Fraissinette N."/>
            <person name="Rezende De Castro R."/>
            <person name="Schneider M.P."/>
            <person name="Vasconcelos V."/>
            <person name="Leao P.N."/>
        </authorList>
    </citation>
    <scope>NUCLEOTIDE SEQUENCE [LARGE SCALE GENOMIC DNA]</scope>
    <source>
        <strain evidence="2 3">LEGE 00031</strain>
    </source>
</reference>
<keyword evidence="1" id="KW-0812">Transmembrane</keyword>
<keyword evidence="1" id="KW-1133">Transmembrane helix</keyword>
<organism evidence="2 3">
    <name type="scientific">Synechocystis salina LEGE 00031</name>
    <dbReference type="NCBI Taxonomy" id="1828736"/>
    <lineage>
        <taxon>Bacteria</taxon>
        <taxon>Bacillati</taxon>
        <taxon>Cyanobacteriota</taxon>
        <taxon>Cyanophyceae</taxon>
        <taxon>Synechococcales</taxon>
        <taxon>Merismopediaceae</taxon>
        <taxon>Synechocystis</taxon>
    </lineage>
</organism>
<gene>
    <name evidence="2" type="ORF">IQ217_12725</name>
</gene>
<evidence type="ECO:0000256" key="1">
    <source>
        <dbReference type="SAM" id="Phobius"/>
    </source>
</evidence>
<feature type="transmembrane region" description="Helical" evidence="1">
    <location>
        <begin position="387"/>
        <end position="410"/>
    </location>
</feature>
<dbReference type="InterPro" id="IPR045275">
    <property type="entry name" value="MscS_archaea/bacteria_type"/>
</dbReference>
<feature type="transmembrane region" description="Helical" evidence="1">
    <location>
        <begin position="71"/>
        <end position="91"/>
    </location>
</feature>
<feature type="transmembrane region" description="Helical" evidence="1">
    <location>
        <begin position="416"/>
        <end position="438"/>
    </location>
</feature>
<dbReference type="Proteomes" id="UP000658720">
    <property type="component" value="Unassembled WGS sequence"/>
</dbReference>
<name>A0ABR9VTJ9_9SYNC</name>
<feature type="transmembrane region" description="Helical" evidence="1">
    <location>
        <begin position="16"/>
        <end position="36"/>
    </location>
</feature>
<feature type="transmembrane region" description="Helical" evidence="1">
    <location>
        <begin position="485"/>
        <end position="505"/>
    </location>
</feature>